<feature type="domain" description="Doubled CXXCH motif" evidence="3">
    <location>
        <begin position="28"/>
        <end position="77"/>
    </location>
</feature>
<protein>
    <submittedName>
        <fullName evidence="4">Cytochrome C</fullName>
    </submittedName>
</protein>
<name>A0A7K3NPG2_9BACT</name>
<feature type="chain" id="PRO_5029601357" evidence="2">
    <location>
        <begin position="23"/>
        <end position="193"/>
    </location>
</feature>
<feature type="region of interest" description="Disordered" evidence="1">
    <location>
        <begin position="152"/>
        <end position="193"/>
    </location>
</feature>
<evidence type="ECO:0000259" key="3">
    <source>
        <dbReference type="Pfam" id="PF09699"/>
    </source>
</evidence>
<evidence type="ECO:0000313" key="5">
    <source>
        <dbReference type="Proteomes" id="UP000469724"/>
    </source>
</evidence>
<dbReference type="EMBL" id="JAAGRQ010000075">
    <property type="protein sequence ID" value="NDY58051.1"/>
    <property type="molecule type" value="Genomic_DNA"/>
</dbReference>
<reference evidence="4 5" key="1">
    <citation type="submission" date="2020-02" db="EMBL/GenBank/DDBJ databases">
        <title>Comparative genomics of sulfur disproportionating microorganisms.</title>
        <authorList>
            <person name="Ward L.M."/>
            <person name="Bertran E."/>
            <person name="Johnston D.T."/>
        </authorList>
    </citation>
    <scope>NUCLEOTIDE SEQUENCE [LARGE SCALE GENOMIC DNA]</scope>
    <source>
        <strain evidence="4 5">DSM 3696</strain>
    </source>
</reference>
<proteinExistence type="predicted"/>
<dbReference type="AlphaFoldDB" id="A0A7K3NPG2"/>
<accession>A0A7K3NPG2</accession>
<feature type="compositionally biased region" description="Low complexity" evidence="1">
    <location>
        <begin position="179"/>
        <end position="193"/>
    </location>
</feature>
<organism evidence="4 5">
    <name type="scientific">Desulfolutivibrio sulfodismutans</name>
    <dbReference type="NCBI Taxonomy" id="63561"/>
    <lineage>
        <taxon>Bacteria</taxon>
        <taxon>Pseudomonadati</taxon>
        <taxon>Thermodesulfobacteriota</taxon>
        <taxon>Desulfovibrionia</taxon>
        <taxon>Desulfovibrionales</taxon>
        <taxon>Desulfovibrionaceae</taxon>
        <taxon>Desulfolutivibrio</taxon>
    </lineage>
</organism>
<keyword evidence="2" id="KW-0732">Signal</keyword>
<dbReference type="Gene3D" id="3.90.10.10">
    <property type="entry name" value="Cytochrome C3"/>
    <property type="match status" value="1"/>
</dbReference>
<sequence length="193" mass="19731">MKRMAVAIFALGAIFCSSSALAAGHDVDCKDCHSVHASKGAFIFSVAPLAEQSTAFGGKLDPAQVDALCLGCHNDKSGITPIMLKNSHPTGVTPKKLKVPEAMLRKGLLTCVGCHDPHPSNQNYKYLTINTNNGKDMGVFCASCHPGQSDPATLGKAAKAPAKAEAGAATTPTTPPAPASTTPGKPGAPIKAN</sequence>
<dbReference type="InterPro" id="IPR010177">
    <property type="entry name" value="Paired_CXXCH_1"/>
</dbReference>
<evidence type="ECO:0000256" key="2">
    <source>
        <dbReference type="SAM" id="SignalP"/>
    </source>
</evidence>
<dbReference type="InterPro" id="IPR036280">
    <property type="entry name" value="Multihaem_cyt_sf"/>
</dbReference>
<dbReference type="Proteomes" id="UP000469724">
    <property type="component" value="Unassembled WGS sequence"/>
</dbReference>
<evidence type="ECO:0000313" key="4">
    <source>
        <dbReference type="EMBL" id="NDY58051.1"/>
    </source>
</evidence>
<evidence type="ECO:0000256" key="1">
    <source>
        <dbReference type="SAM" id="MobiDB-lite"/>
    </source>
</evidence>
<keyword evidence="5" id="KW-1185">Reference proteome</keyword>
<feature type="compositionally biased region" description="Low complexity" evidence="1">
    <location>
        <begin position="152"/>
        <end position="172"/>
    </location>
</feature>
<feature type="domain" description="Doubled CXXCH motif" evidence="3">
    <location>
        <begin position="110"/>
        <end position="148"/>
    </location>
</feature>
<dbReference type="Pfam" id="PF09699">
    <property type="entry name" value="Paired_CXXCH_1"/>
    <property type="match status" value="2"/>
</dbReference>
<dbReference type="RefSeq" id="WP_163303128.1">
    <property type="nucleotide sequence ID" value="NZ_JAAGRQ010000075.1"/>
</dbReference>
<comment type="caution">
    <text evidence="4">The sequence shown here is derived from an EMBL/GenBank/DDBJ whole genome shotgun (WGS) entry which is preliminary data.</text>
</comment>
<dbReference type="SUPFAM" id="SSF48695">
    <property type="entry name" value="Multiheme cytochromes"/>
    <property type="match status" value="1"/>
</dbReference>
<feature type="signal peptide" evidence="2">
    <location>
        <begin position="1"/>
        <end position="22"/>
    </location>
</feature>
<gene>
    <name evidence="4" type="ORF">G3N56_15050</name>
</gene>